<dbReference type="FunFam" id="3.30.565.10:FF:000006">
    <property type="entry name" value="Sensor histidine kinase WalK"/>
    <property type="match status" value="1"/>
</dbReference>
<dbReference type="PROSITE" id="PS50109">
    <property type="entry name" value="HIS_KIN"/>
    <property type="match status" value="1"/>
</dbReference>
<dbReference type="CDD" id="cd00082">
    <property type="entry name" value="HisKA"/>
    <property type="match status" value="1"/>
</dbReference>
<dbReference type="PROSITE" id="PS50885">
    <property type="entry name" value="HAMP"/>
    <property type="match status" value="1"/>
</dbReference>
<evidence type="ECO:0000259" key="16">
    <source>
        <dbReference type="PROSITE" id="PS50885"/>
    </source>
</evidence>
<keyword evidence="7 14" id="KW-0812">Transmembrane</keyword>
<dbReference type="SMART" id="SM00388">
    <property type="entry name" value="HisKA"/>
    <property type="match status" value="1"/>
</dbReference>
<dbReference type="Proteomes" id="UP000469523">
    <property type="component" value="Unassembled WGS sequence"/>
</dbReference>
<dbReference type="Gene3D" id="3.30.565.10">
    <property type="entry name" value="Histidine kinase-like ATPase, C-terminal domain"/>
    <property type="match status" value="1"/>
</dbReference>
<reference evidence="17 18" key="1">
    <citation type="submission" date="2019-09" db="EMBL/GenBank/DDBJ databases">
        <title>In-depth cultivation of the pig gut microbiome towards novel bacterial diversity and tailored functional studies.</title>
        <authorList>
            <person name="Wylensek D."/>
            <person name="Hitch T.C.A."/>
            <person name="Clavel T."/>
        </authorList>
    </citation>
    <scope>NUCLEOTIDE SEQUENCE [LARGE SCALE GENOMIC DNA]</scope>
    <source>
        <strain evidence="17 18">WCA3-693-APC-4?</strain>
    </source>
</reference>
<dbReference type="SUPFAM" id="SSF47384">
    <property type="entry name" value="Homodimeric domain of signal transducing histidine kinase"/>
    <property type="match status" value="1"/>
</dbReference>
<evidence type="ECO:0000256" key="11">
    <source>
        <dbReference type="ARBA" id="ARBA00022989"/>
    </source>
</evidence>
<dbReference type="SMART" id="SM00304">
    <property type="entry name" value="HAMP"/>
    <property type="match status" value="1"/>
</dbReference>
<keyword evidence="9 17" id="KW-0418">Kinase</keyword>
<dbReference type="InterPro" id="IPR003661">
    <property type="entry name" value="HisK_dim/P_dom"/>
</dbReference>
<evidence type="ECO:0000256" key="2">
    <source>
        <dbReference type="ARBA" id="ARBA00004651"/>
    </source>
</evidence>
<evidence type="ECO:0000259" key="15">
    <source>
        <dbReference type="PROSITE" id="PS50109"/>
    </source>
</evidence>
<proteinExistence type="predicted"/>
<dbReference type="SMART" id="SM00387">
    <property type="entry name" value="HATPase_c"/>
    <property type="match status" value="1"/>
</dbReference>
<comment type="subcellular location">
    <subcellularLocation>
        <location evidence="2">Cell membrane</location>
        <topology evidence="2">Multi-pass membrane protein</topology>
    </subcellularLocation>
</comment>
<keyword evidence="6" id="KW-0808">Transferase</keyword>
<dbReference type="InterPro" id="IPR003660">
    <property type="entry name" value="HAMP_dom"/>
</dbReference>
<feature type="domain" description="Histidine kinase" evidence="15">
    <location>
        <begin position="249"/>
        <end position="463"/>
    </location>
</feature>
<evidence type="ECO:0000313" key="17">
    <source>
        <dbReference type="EMBL" id="MSU02198.1"/>
    </source>
</evidence>
<dbReference type="InterPro" id="IPR036097">
    <property type="entry name" value="HisK_dim/P_sf"/>
</dbReference>
<keyword evidence="4" id="KW-1003">Cell membrane</keyword>
<dbReference type="PANTHER" id="PTHR45528:SF1">
    <property type="entry name" value="SENSOR HISTIDINE KINASE CPXA"/>
    <property type="match status" value="1"/>
</dbReference>
<evidence type="ECO:0000256" key="8">
    <source>
        <dbReference type="ARBA" id="ARBA00022741"/>
    </source>
</evidence>
<gene>
    <name evidence="17" type="ORF">FYJ83_12015</name>
</gene>
<dbReference type="SUPFAM" id="SSF55874">
    <property type="entry name" value="ATPase domain of HSP90 chaperone/DNA topoisomerase II/histidine kinase"/>
    <property type="match status" value="1"/>
</dbReference>
<keyword evidence="13 14" id="KW-0472">Membrane</keyword>
<keyword evidence="8" id="KW-0547">Nucleotide-binding</keyword>
<accession>A0A6N7Y127</accession>
<dbReference type="CDD" id="cd00075">
    <property type="entry name" value="HATPase"/>
    <property type="match status" value="1"/>
</dbReference>
<dbReference type="FunFam" id="1.10.287.130:FF:000001">
    <property type="entry name" value="Two-component sensor histidine kinase"/>
    <property type="match status" value="1"/>
</dbReference>
<evidence type="ECO:0000256" key="10">
    <source>
        <dbReference type="ARBA" id="ARBA00022840"/>
    </source>
</evidence>
<evidence type="ECO:0000256" key="4">
    <source>
        <dbReference type="ARBA" id="ARBA00022475"/>
    </source>
</evidence>
<dbReference type="RefSeq" id="WP_154440847.1">
    <property type="nucleotide sequence ID" value="NZ_JAHLPJ010000001.1"/>
</dbReference>
<evidence type="ECO:0000313" key="18">
    <source>
        <dbReference type="Proteomes" id="UP000469523"/>
    </source>
</evidence>
<keyword evidence="18" id="KW-1185">Reference proteome</keyword>
<dbReference type="InterPro" id="IPR050398">
    <property type="entry name" value="HssS/ArlS-like"/>
</dbReference>
<evidence type="ECO:0000256" key="6">
    <source>
        <dbReference type="ARBA" id="ARBA00022679"/>
    </source>
</evidence>
<keyword evidence="11 14" id="KW-1133">Transmembrane helix</keyword>
<dbReference type="EC" id="2.7.13.3" evidence="3"/>
<name>A0A6N7Y127_9FIRM</name>
<dbReference type="Gene3D" id="6.10.340.10">
    <property type="match status" value="1"/>
</dbReference>
<dbReference type="PANTHER" id="PTHR45528">
    <property type="entry name" value="SENSOR HISTIDINE KINASE CPXA"/>
    <property type="match status" value="1"/>
</dbReference>
<comment type="caution">
    <text evidence="17">The sequence shown here is derived from an EMBL/GenBank/DDBJ whole genome shotgun (WGS) entry which is preliminary data.</text>
</comment>
<dbReference type="GO" id="GO:0005886">
    <property type="term" value="C:plasma membrane"/>
    <property type="evidence" value="ECO:0007669"/>
    <property type="project" value="UniProtKB-SubCell"/>
</dbReference>
<dbReference type="Pfam" id="PF02518">
    <property type="entry name" value="HATPase_c"/>
    <property type="match status" value="1"/>
</dbReference>
<dbReference type="Pfam" id="PF00512">
    <property type="entry name" value="HisKA"/>
    <property type="match status" value="1"/>
</dbReference>
<dbReference type="InterPro" id="IPR004358">
    <property type="entry name" value="Sig_transdc_His_kin-like_C"/>
</dbReference>
<evidence type="ECO:0000256" key="12">
    <source>
        <dbReference type="ARBA" id="ARBA00023012"/>
    </source>
</evidence>
<keyword evidence="5" id="KW-0597">Phosphoprotein</keyword>
<dbReference type="InterPro" id="IPR003594">
    <property type="entry name" value="HATPase_dom"/>
</dbReference>
<evidence type="ECO:0000256" key="1">
    <source>
        <dbReference type="ARBA" id="ARBA00000085"/>
    </source>
</evidence>
<dbReference type="Gene3D" id="1.10.287.130">
    <property type="match status" value="1"/>
</dbReference>
<evidence type="ECO:0000256" key="9">
    <source>
        <dbReference type="ARBA" id="ARBA00022777"/>
    </source>
</evidence>
<evidence type="ECO:0000256" key="7">
    <source>
        <dbReference type="ARBA" id="ARBA00022692"/>
    </source>
</evidence>
<dbReference type="InterPro" id="IPR005467">
    <property type="entry name" value="His_kinase_dom"/>
</dbReference>
<sequence length="466" mass="52579">MKKSIKTRLVKNFMLIIVITVLILEIGLINGVRTYYYRSIEDILSNQIEFSRDYYLRYFYSDSLEDIIIDDVDVFWQHTNAEVQILNPEGKLLMDSLGVANDDSNLYPDIKAAINGDKGVWTGKVDYYDNTVMSVSTALKEQDRVIGIIRFITSLKETDNTIRSVSFLLLSMGLVVVFISGLVSVFLANSIVKPLKEVTDVAEKMADGQLKVRSQIKLQDEIGKLSDTLNYMAEELIKKEQIKNDFISSVSHELRTPLTSIKGWAITLKSEDFNENDIILDGLEIIEKESDRLTTMVEELLDFSRFVSGRIQLEKDDFKIADTINIIGKQLYPKAINNKIQFITNIDENLGTILADENRIKQVLINILDNAFKFTSEGGVVVLNAFTEDDNLVLEVKDNGSGISEEDLPKVKEKFYKGKNSQSHSGIGLSICDEIIKLHNGNMDIYSSINEGTLVRVTLPLGEVNK</sequence>
<evidence type="ECO:0000256" key="14">
    <source>
        <dbReference type="SAM" id="Phobius"/>
    </source>
</evidence>
<dbReference type="GO" id="GO:0000155">
    <property type="term" value="F:phosphorelay sensor kinase activity"/>
    <property type="evidence" value="ECO:0007669"/>
    <property type="project" value="InterPro"/>
</dbReference>
<dbReference type="SUPFAM" id="SSF158472">
    <property type="entry name" value="HAMP domain-like"/>
    <property type="match status" value="1"/>
</dbReference>
<dbReference type="PRINTS" id="PR00344">
    <property type="entry name" value="BCTRLSENSOR"/>
</dbReference>
<keyword evidence="12" id="KW-0902">Two-component regulatory system</keyword>
<dbReference type="GO" id="GO:0005524">
    <property type="term" value="F:ATP binding"/>
    <property type="evidence" value="ECO:0007669"/>
    <property type="project" value="UniProtKB-KW"/>
</dbReference>
<dbReference type="AlphaFoldDB" id="A0A6N7Y127"/>
<evidence type="ECO:0000256" key="13">
    <source>
        <dbReference type="ARBA" id="ARBA00023136"/>
    </source>
</evidence>
<dbReference type="InterPro" id="IPR036890">
    <property type="entry name" value="HATPase_C_sf"/>
</dbReference>
<evidence type="ECO:0000256" key="5">
    <source>
        <dbReference type="ARBA" id="ARBA00022553"/>
    </source>
</evidence>
<feature type="transmembrane region" description="Helical" evidence="14">
    <location>
        <begin position="12"/>
        <end position="32"/>
    </location>
</feature>
<comment type="catalytic activity">
    <reaction evidence="1">
        <text>ATP + protein L-histidine = ADP + protein N-phospho-L-histidine.</text>
        <dbReference type="EC" id="2.7.13.3"/>
    </reaction>
</comment>
<protein>
    <recommendedName>
        <fullName evidence="3">histidine kinase</fullName>
        <ecNumber evidence="3">2.7.13.3</ecNumber>
    </recommendedName>
</protein>
<feature type="domain" description="HAMP" evidence="16">
    <location>
        <begin position="189"/>
        <end position="241"/>
    </location>
</feature>
<evidence type="ECO:0000256" key="3">
    <source>
        <dbReference type="ARBA" id="ARBA00012438"/>
    </source>
</evidence>
<organism evidence="17 18">
    <name type="scientific">Tissierella pigra</name>
    <dbReference type="NCBI Taxonomy" id="2607614"/>
    <lineage>
        <taxon>Bacteria</taxon>
        <taxon>Bacillati</taxon>
        <taxon>Bacillota</taxon>
        <taxon>Tissierellia</taxon>
        <taxon>Tissierellales</taxon>
        <taxon>Tissierellaceae</taxon>
        <taxon>Tissierella</taxon>
    </lineage>
</organism>
<feature type="transmembrane region" description="Helical" evidence="14">
    <location>
        <begin position="165"/>
        <end position="188"/>
    </location>
</feature>
<dbReference type="Pfam" id="PF00672">
    <property type="entry name" value="HAMP"/>
    <property type="match status" value="1"/>
</dbReference>
<keyword evidence="10" id="KW-0067">ATP-binding</keyword>
<dbReference type="CDD" id="cd06225">
    <property type="entry name" value="HAMP"/>
    <property type="match status" value="1"/>
</dbReference>
<dbReference type="EMBL" id="VUNQ01000026">
    <property type="protein sequence ID" value="MSU02198.1"/>
    <property type="molecule type" value="Genomic_DNA"/>
</dbReference>